<keyword evidence="4" id="KW-0547">Nucleotide-binding</keyword>
<dbReference type="PANTHER" id="PTHR43014:SF5">
    <property type="entry name" value="GLUTATHIONE REDUCTASE (NADPH)"/>
    <property type="match status" value="1"/>
</dbReference>
<dbReference type="PRINTS" id="PR00411">
    <property type="entry name" value="PNDRDTASEI"/>
</dbReference>
<evidence type="ECO:0000256" key="1">
    <source>
        <dbReference type="ARBA" id="ARBA00007532"/>
    </source>
</evidence>
<name>A0A0F3RUD9_9LACO</name>
<dbReference type="PANTHER" id="PTHR43014">
    <property type="entry name" value="MERCURIC REDUCTASE"/>
    <property type="match status" value="1"/>
</dbReference>
<evidence type="ECO:0000259" key="6">
    <source>
        <dbReference type="Pfam" id="PF02852"/>
    </source>
</evidence>
<comment type="caution">
    <text evidence="8">The sequence shown here is derived from an EMBL/GenBank/DDBJ whole genome shotgun (WGS) entry which is preliminary data.</text>
</comment>
<reference evidence="8 9" key="1">
    <citation type="submission" date="2015-03" db="EMBL/GenBank/DDBJ databases">
        <authorList>
            <person name="Zheng J."/>
            <person name="Ganezle M."/>
        </authorList>
    </citation>
    <scope>NUCLEOTIDE SEQUENCE [LARGE SCALE GENOMIC DNA]</scope>
    <source>
        <strain evidence="8 9">LP38</strain>
    </source>
</reference>
<comment type="cofactor">
    <cofactor evidence="4">
        <name>FAD</name>
        <dbReference type="ChEBI" id="CHEBI:57692"/>
    </cofactor>
    <text evidence="4">Binds 1 FAD per subunit.</text>
</comment>
<dbReference type="SUPFAM" id="SSF55424">
    <property type="entry name" value="FAD/NAD-linked reductases, dimerisation (C-terminal) domain"/>
    <property type="match status" value="1"/>
</dbReference>
<dbReference type="Pfam" id="PF07992">
    <property type="entry name" value="Pyr_redox_2"/>
    <property type="match status" value="1"/>
</dbReference>
<dbReference type="Pfam" id="PF02852">
    <property type="entry name" value="Pyr_redox_dim"/>
    <property type="match status" value="1"/>
</dbReference>
<keyword evidence="2" id="KW-0285">Flavoprotein</keyword>
<dbReference type="InterPro" id="IPR036188">
    <property type="entry name" value="FAD/NAD-bd_sf"/>
</dbReference>
<dbReference type="Gene3D" id="3.50.50.60">
    <property type="entry name" value="FAD/NAD(P)-binding domain"/>
    <property type="match status" value="1"/>
</dbReference>
<feature type="binding site" evidence="4">
    <location>
        <position position="301"/>
    </location>
    <ligand>
        <name>FAD</name>
        <dbReference type="ChEBI" id="CHEBI:57692"/>
    </ligand>
</feature>
<comment type="similarity">
    <text evidence="1">Belongs to the class-I pyridine nucleotide-disulfide oxidoreductase family.</text>
</comment>
<evidence type="ECO:0000313" key="9">
    <source>
        <dbReference type="Proteomes" id="UP000033491"/>
    </source>
</evidence>
<dbReference type="InterPro" id="IPR016156">
    <property type="entry name" value="FAD/NAD-linked_Rdtase_dimer_sf"/>
</dbReference>
<evidence type="ECO:0000313" key="8">
    <source>
        <dbReference type="EMBL" id="KJW13648.1"/>
    </source>
</evidence>
<protein>
    <submittedName>
        <fullName evidence="8">Glutathione reductase</fullName>
    </submittedName>
</protein>
<accession>A0A0F3RUD9</accession>
<dbReference type="Proteomes" id="UP000033491">
    <property type="component" value="Unassembled WGS sequence"/>
</dbReference>
<feature type="binding site" evidence="4">
    <location>
        <position position="261"/>
    </location>
    <ligand>
        <name>NAD(+)</name>
        <dbReference type="ChEBI" id="CHEBI:57540"/>
    </ligand>
</feature>
<dbReference type="OrthoDB" id="9800167at2"/>
<dbReference type="InterPro" id="IPR001100">
    <property type="entry name" value="Pyr_nuc-diS_OxRdtase"/>
</dbReference>
<dbReference type="GO" id="GO:0016491">
    <property type="term" value="F:oxidoreductase activity"/>
    <property type="evidence" value="ECO:0007669"/>
    <property type="project" value="InterPro"/>
</dbReference>
<dbReference type="SUPFAM" id="SSF51905">
    <property type="entry name" value="FAD/NAD(P)-binding domain"/>
    <property type="match status" value="1"/>
</dbReference>
<feature type="binding site" evidence="4">
    <location>
        <begin position="174"/>
        <end position="181"/>
    </location>
    <ligand>
        <name>NAD(+)</name>
        <dbReference type="ChEBI" id="CHEBI:57540"/>
    </ligand>
</feature>
<dbReference type="InterPro" id="IPR004099">
    <property type="entry name" value="Pyr_nucl-diS_OxRdtase_dimer"/>
</dbReference>
<organism evidence="8 9">
    <name type="scientific">Levilactobacillus spicheri</name>
    <dbReference type="NCBI Taxonomy" id="216463"/>
    <lineage>
        <taxon>Bacteria</taxon>
        <taxon>Bacillati</taxon>
        <taxon>Bacillota</taxon>
        <taxon>Bacilli</taxon>
        <taxon>Lactobacillales</taxon>
        <taxon>Lactobacillaceae</taxon>
        <taxon>Levilactobacillus</taxon>
    </lineage>
</organism>
<evidence type="ECO:0000259" key="7">
    <source>
        <dbReference type="Pfam" id="PF07992"/>
    </source>
</evidence>
<evidence type="ECO:0000256" key="2">
    <source>
        <dbReference type="ARBA" id="ARBA00022630"/>
    </source>
</evidence>
<dbReference type="RefSeq" id="WP_045806440.1">
    <property type="nucleotide sequence ID" value="NZ_JZCR01000005.1"/>
</dbReference>
<dbReference type="PRINTS" id="PR00368">
    <property type="entry name" value="FADPNR"/>
</dbReference>
<gene>
    <name evidence="8" type="ORF">VC81_01765</name>
</gene>
<sequence length="444" mass="47817">MGKQYDYDVLFIGGGHAAFDGAAPLAATGKTVGVIESDRIGGTCTNRGCNAKIALDEAVQVTREAERLGPILEQHPSINWQQNMAHKRDVLAPLPGELVQRLHAGGAHVIQGHAEFQDAHTLLIDGQQRLTAESIVIATGLKPHRLTIPGHELAHDSTDFLDLTTLPQRLTIVGGGYIALEVATIANAAGADVTVLLHGDQALRRFYQPFVQLVLADLRRRGVTIIPNAHVQTFAAQAAGVQVTYGDGQHLLTDWILDATGRIPNLDGLGLDRAGVHATRQGIPVNDHLQTNIPNIYAAGDVVAGDQPKLTPAATFASKYLAQLLSGQTTAPIHFPVIPSVVFTSPRIAQAGMSVATARAKGYQITENELTTYWYYRLDREPIARSLQIHDPAGHLVGVTEVSDQAPVAINTLLPAIEFRFSRDQVNRLVGLFPTLGYAAWHRA</sequence>
<evidence type="ECO:0000256" key="5">
    <source>
        <dbReference type="PIRSR" id="PIRSR000350-4"/>
    </source>
</evidence>
<dbReference type="AlphaFoldDB" id="A0A0F3RUD9"/>
<keyword evidence="4" id="KW-0520">NAD</keyword>
<dbReference type="STRING" id="216463.VC81_01765"/>
<feature type="domain" description="Pyridine nucleotide-disulphide oxidoreductase dimerisation" evidence="6">
    <location>
        <begin position="338"/>
        <end position="437"/>
    </location>
</feature>
<feature type="domain" description="FAD/NAD(P)-binding" evidence="7">
    <location>
        <begin position="7"/>
        <end position="315"/>
    </location>
</feature>
<dbReference type="EMBL" id="JZCR01000005">
    <property type="protein sequence ID" value="KJW13648.1"/>
    <property type="molecule type" value="Genomic_DNA"/>
</dbReference>
<feature type="disulfide bond" description="Redox-active" evidence="5">
    <location>
        <begin position="44"/>
        <end position="49"/>
    </location>
</feature>
<evidence type="ECO:0000256" key="3">
    <source>
        <dbReference type="ARBA" id="ARBA00022827"/>
    </source>
</evidence>
<proteinExistence type="inferred from homology"/>
<dbReference type="PATRIC" id="fig|216463.3.peg.2151"/>
<evidence type="ECO:0000256" key="4">
    <source>
        <dbReference type="PIRSR" id="PIRSR000350-3"/>
    </source>
</evidence>
<dbReference type="InterPro" id="IPR023753">
    <property type="entry name" value="FAD/NAD-binding_dom"/>
</dbReference>
<keyword evidence="3 4" id="KW-0274">FAD</keyword>
<dbReference type="PIRSF" id="PIRSF000350">
    <property type="entry name" value="Mercury_reductase_MerA"/>
    <property type="match status" value="1"/>
</dbReference>
<dbReference type="GO" id="GO:0000166">
    <property type="term" value="F:nucleotide binding"/>
    <property type="evidence" value="ECO:0007669"/>
    <property type="project" value="UniProtKB-KW"/>
</dbReference>